<dbReference type="RefSeq" id="WP_193082173.1">
    <property type="nucleotide sequence ID" value="NZ_CP045201.1"/>
</dbReference>
<reference evidence="3 4" key="1">
    <citation type="submission" date="2019-10" db="EMBL/GenBank/DDBJ databases">
        <title>Pseudopuniceibacterium sp. HQ09 islated from Antarctica.</title>
        <authorList>
            <person name="Liao L."/>
            <person name="Su S."/>
            <person name="Chen B."/>
            <person name="Yu Y."/>
        </authorList>
    </citation>
    <scope>NUCLEOTIDE SEQUENCE [LARGE SCALE GENOMIC DNA]</scope>
    <source>
        <strain evidence="3 4">HQ09</strain>
    </source>
</reference>
<dbReference type="EMBL" id="CP045201">
    <property type="protein sequence ID" value="QOL79858.1"/>
    <property type="molecule type" value="Genomic_DNA"/>
</dbReference>
<sequence length="258" mass="27935">MTYQTITLDITDDIAVLKLNRPEVMNALNSQMRAEITDAARSVADKARVLVLTAEGRAFCSGQDLSDRSSVANPDLERSLRDEYLPMLRAIVECPIPTISAVNGAAAGAGANLALCADVVIATQSAYFLQAFSRIGLIPDAGGTYWMPRSMGTAKAMGAALFADKISATQADDWGMIWEAVPDESFAEVWRGRAAHLATGPTLAYQQIKQVIRGNWDRTLEEQLAAEGKAQGICGNSRDFKEGVMSFLEKRAPKFEGR</sequence>
<name>A0A7L9WJX5_9RHOB</name>
<dbReference type="Pfam" id="PF00378">
    <property type="entry name" value="ECH_1"/>
    <property type="match status" value="1"/>
</dbReference>
<dbReference type="PROSITE" id="PS00166">
    <property type="entry name" value="ENOYL_COA_HYDRATASE"/>
    <property type="match status" value="1"/>
</dbReference>
<dbReference type="Proteomes" id="UP000594118">
    <property type="component" value="Chromosome"/>
</dbReference>
<dbReference type="InterPro" id="IPR014748">
    <property type="entry name" value="Enoyl-CoA_hydra_C"/>
</dbReference>
<dbReference type="SUPFAM" id="SSF52096">
    <property type="entry name" value="ClpP/crotonase"/>
    <property type="match status" value="1"/>
</dbReference>
<dbReference type="Gene3D" id="1.10.12.10">
    <property type="entry name" value="Lyase 2-enoyl-coa Hydratase, Chain A, domain 2"/>
    <property type="match status" value="1"/>
</dbReference>
<dbReference type="PANTHER" id="PTHR43459:SF1">
    <property type="entry name" value="EG:BACN32G11.4 PROTEIN"/>
    <property type="match status" value="1"/>
</dbReference>
<organism evidence="3 4">
    <name type="scientific">Pseudooceanicola spongiae</name>
    <dbReference type="NCBI Taxonomy" id="2613965"/>
    <lineage>
        <taxon>Bacteria</taxon>
        <taxon>Pseudomonadati</taxon>
        <taxon>Pseudomonadota</taxon>
        <taxon>Alphaproteobacteria</taxon>
        <taxon>Rhodobacterales</taxon>
        <taxon>Paracoccaceae</taxon>
        <taxon>Pseudooceanicola</taxon>
    </lineage>
</organism>
<protein>
    <submittedName>
        <fullName evidence="3">2-(1,2-epoxy-1,2-dihydrophenyl)acetyl-CoA isomerase</fullName>
    </submittedName>
</protein>
<keyword evidence="4" id="KW-1185">Reference proteome</keyword>
<dbReference type="InterPro" id="IPR018376">
    <property type="entry name" value="Enoyl-CoA_hyd/isom_CS"/>
</dbReference>
<comment type="similarity">
    <text evidence="1 2">Belongs to the enoyl-CoA hydratase/isomerase family.</text>
</comment>
<dbReference type="PANTHER" id="PTHR43459">
    <property type="entry name" value="ENOYL-COA HYDRATASE"/>
    <property type="match status" value="1"/>
</dbReference>
<proteinExistence type="inferred from homology"/>
<evidence type="ECO:0000313" key="3">
    <source>
        <dbReference type="EMBL" id="QOL79858.1"/>
    </source>
</evidence>
<dbReference type="CDD" id="cd06558">
    <property type="entry name" value="crotonase-like"/>
    <property type="match status" value="1"/>
</dbReference>
<gene>
    <name evidence="3" type="ORF">F3W81_02885</name>
</gene>
<dbReference type="Gene3D" id="3.90.226.10">
    <property type="entry name" value="2-enoyl-CoA Hydratase, Chain A, domain 1"/>
    <property type="match status" value="1"/>
</dbReference>
<dbReference type="AlphaFoldDB" id="A0A7L9WJX5"/>
<dbReference type="KEGG" id="pshq:F3W81_02885"/>
<evidence type="ECO:0000256" key="2">
    <source>
        <dbReference type="RuleBase" id="RU003707"/>
    </source>
</evidence>
<keyword evidence="3" id="KW-0413">Isomerase</keyword>
<accession>A0A7L9WJX5</accession>
<evidence type="ECO:0000256" key="1">
    <source>
        <dbReference type="ARBA" id="ARBA00005254"/>
    </source>
</evidence>
<dbReference type="GO" id="GO:0016853">
    <property type="term" value="F:isomerase activity"/>
    <property type="evidence" value="ECO:0007669"/>
    <property type="project" value="UniProtKB-KW"/>
</dbReference>
<evidence type="ECO:0000313" key="4">
    <source>
        <dbReference type="Proteomes" id="UP000594118"/>
    </source>
</evidence>
<dbReference type="InterPro" id="IPR001753">
    <property type="entry name" value="Enoyl-CoA_hydra/iso"/>
</dbReference>
<dbReference type="InterPro" id="IPR029045">
    <property type="entry name" value="ClpP/crotonase-like_dom_sf"/>
</dbReference>